<dbReference type="EMBL" id="JABEZY010000012">
    <property type="protein sequence ID" value="MBA0750793.1"/>
    <property type="molecule type" value="Genomic_DNA"/>
</dbReference>
<evidence type="ECO:0000313" key="1">
    <source>
        <dbReference type="EMBL" id="MBA0750793.1"/>
    </source>
</evidence>
<dbReference type="Proteomes" id="UP000593579">
    <property type="component" value="Unassembled WGS sequence"/>
</dbReference>
<proteinExistence type="predicted"/>
<dbReference type="OrthoDB" id="10501247at2759"/>
<gene>
    <name evidence="1" type="ORF">Gogos_002180</name>
</gene>
<keyword evidence="2" id="KW-1185">Reference proteome</keyword>
<reference evidence="1 2" key="1">
    <citation type="journal article" date="2019" name="Genome Biol. Evol.">
        <title>Insights into the evolution of the New World diploid cottons (Gossypium, subgenus Houzingenia) based on genome sequencing.</title>
        <authorList>
            <person name="Grover C.E."/>
            <person name="Arick M.A. 2nd"/>
            <person name="Thrash A."/>
            <person name="Conover J.L."/>
            <person name="Sanders W.S."/>
            <person name="Peterson D.G."/>
            <person name="Frelichowski J.E."/>
            <person name="Scheffler J.A."/>
            <person name="Scheffler B.E."/>
            <person name="Wendel J.F."/>
        </authorList>
    </citation>
    <scope>NUCLEOTIDE SEQUENCE [LARGE SCALE GENOMIC DNA]</scope>
    <source>
        <strain evidence="1">5</strain>
        <tissue evidence="1">Leaf</tissue>
    </source>
</reference>
<accession>A0A7J9CQL5</accession>
<dbReference type="AlphaFoldDB" id="A0A7J9CQL5"/>
<comment type="caution">
    <text evidence="1">The sequence shown here is derived from an EMBL/GenBank/DDBJ whole genome shotgun (WGS) entry which is preliminary data.</text>
</comment>
<name>A0A7J9CQL5_GOSGO</name>
<organism evidence="1 2">
    <name type="scientific">Gossypium gossypioides</name>
    <name type="common">Mexican cotton</name>
    <name type="synonym">Selera gossypioides</name>
    <dbReference type="NCBI Taxonomy" id="34282"/>
    <lineage>
        <taxon>Eukaryota</taxon>
        <taxon>Viridiplantae</taxon>
        <taxon>Streptophyta</taxon>
        <taxon>Embryophyta</taxon>
        <taxon>Tracheophyta</taxon>
        <taxon>Spermatophyta</taxon>
        <taxon>Magnoliopsida</taxon>
        <taxon>eudicotyledons</taxon>
        <taxon>Gunneridae</taxon>
        <taxon>Pentapetalae</taxon>
        <taxon>rosids</taxon>
        <taxon>malvids</taxon>
        <taxon>Malvales</taxon>
        <taxon>Malvaceae</taxon>
        <taxon>Malvoideae</taxon>
        <taxon>Gossypium</taxon>
    </lineage>
</organism>
<sequence>MTYLLENGIGRQRSIIIGAIRAIWTSRNRVLHERHNQPVQEILEMVKKYTTEWGDVRKTYLLDFLY</sequence>
<protein>
    <submittedName>
        <fullName evidence="1">Uncharacterized protein</fullName>
    </submittedName>
</protein>
<evidence type="ECO:0000313" key="2">
    <source>
        <dbReference type="Proteomes" id="UP000593579"/>
    </source>
</evidence>